<keyword evidence="2" id="KW-1185">Reference proteome</keyword>
<organism evidence="1 2">
    <name type="scientific">Pachysolen tannophilus NRRL Y-2460</name>
    <dbReference type="NCBI Taxonomy" id="669874"/>
    <lineage>
        <taxon>Eukaryota</taxon>
        <taxon>Fungi</taxon>
        <taxon>Dikarya</taxon>
        <taxon>Ascomycota</taxon>
        <taxon>Saccharomycotina</taxon>
        <taxon>Pichiomycetes</taxon>
        <taxon>Pachysolenaceae</taxon>
        <taxon>Pachysolen</taxon>
    </lineage>
</organism>
<reference evidence="2" key="1">
    <citation type="submission" date="2016-05" db="EMBL/GenBank/DDBJ databases">
        <title>Comparative genomics of biotechnologically important yeasts.</title>
        <authorList>
            <consortium name="DOE Joint Genome Institute"/>
            <person name="Riley R."/>
            <person name="Haridas S."/>
            <person name="Wolfe K.H."/>
            <person name="Lopes M.R."/>
            <person name="Hittinger C.T."/>
            <person name="Goker M."/>
            <person name="Salamov A."/>
            <person name="Wisecaver J."/>
            <person name="Long T.M."/>
            <person name="Aerts A.L."/>
            <person name="Barry K."/>
            <person name="Choi C."/>
            <person name="Clum A."/>
            <person name="Coughlan A.Y."/>
            <person name="Deshpande S."/>
            <person name="Douglass A.P."/>
            <person name="Hanson S.J."/>
            <person name="Klenk H.-P."/>
            <person name="Labutti K."/>
            <person name="Lapidus A."/>
            <person name="Lindquist E."/>
            <person name="Lipzen A."/>
            <person name="Meier-Kolthoff J.P."/>
            <person name="Ohm R.A."/>
            <person name="Otillar R.P."/>
            <person name="Pangilinan J."/>
            <person name="Peng Y."/>
            <person name="Rokas A."/>
            <person name="Rosa C.A."/>
            <person name="Scheuner C."/>
            <person name="Sibirny A.A."/>
            <person name="Slot J.C."/>
            <person name="Stielow J.B."/>
            <person name="Sun H."/>
            <person name="Kurtzman C.P."/>
            <person name="Blackwell M."/>
            <person name="Grigoriev I.V."/>
            <person name="Jeffries T.W."/>
        </authorList>
    </citation>
    <scope>NUCLEOTIDE SEQUENCE [LARGE SCALE GENOMIC DNA]</scope>
    <source>
        <strain evidence="2">NRRL Y-2460</strain>
    </source>
</reference>
<gene>
    <name evidence="1" type="ORF">PACTADRAFT_14483</name>
</gene>
<dbReference type="EMBL" id="KV454011">
    <property type="protein sequence ID" value="ODV98000.1"/>
    <property type="molecule type" value="Genomic_DNA"/>
</dbReference>
<sequence length="54" mass="5770">MGRDIEGLKNGVAANADVADAADSDADADVTTVNWGVQIPNFPLFYYDDLLLVL</sequence>
<evidence type="ECO:0000313" key="2">
    <source>
        <dbReference type="Proteomes" id="UP000094236"/>
    </source>
</evidence>
<proteinExistence type="predicted"/>
<evidence type="ECO:0000313" key="1">
    <source>
        <dbReference type="EMBL" id="ODV98000.1"/>
    </source>
</evidence>
<name>A0A1E4U1X2_PACTA</name>
<dbReference type="Proteomes" id="UP000094236">
    <property type="component" value="Unassembled WGS sequence"/>
</dbReference>
<dbReference type="AlphaFoldDB" id="A0A1E4U1X2"/>
<protein>
    <submittedName>
        <fullName evidence="1">Uncharacterized protein</fullName>
    </submittedName>
</protein>
<accession>A0A1E4U1X2</accession>